<feature type="compositionally biased region" description="Pro residues" evidence="7">
    <location>
        <begin position="1"/>
        <end position="14"/>
    </location>
</feature>
<evidence type="ECO:0000256" key="3">
    <source>
        <dbReference type="ARBA" id="ARBA00023015"/>
    </source>
</evidence>
<keyword evidence="2" id="KW-0677">Repeat</keyword>
<dbReference type="GO" id="GO:0003700">
    <property type="term" value="F:DNA-binding transcription factor activity"/>
    <property type="evidence" value="ECO:0007669"/>
    <property type="project" value="InterPro"/>
</dbReference>
<feature type="domain" description="AP2/ERF" evidence="8">
    <location>
        <begin position="193"/>
        <end position="251"/>
    </location>
</feature>
<keyword evidence="5" id="KW-0804">Transcription</keyword>
<keyword evidence="10" id="KW-1185">Reference proteome</keyword>
<keyword evidence="3" id="KW-0805">Transcription regulation</keyword>
<dbReference type="SUPFAM" id="SSF101447">
    <property type="entry name" value="Formin homology 2 domain (FH2 domain)"/>
    <property type="match status" value="1"/>
</dbReference>
<dbReference type="SMART" id="SM00380">
    <property type="entry name" value="AP2"/>
    <property type="match status" value="2"/>
</dbReference>
<evidence type="ECO:0000256" key="2">
    <source>
        <dbReference type="ARBA" id="ARBA00022737"/>
    </source>
</evidence>
<dbReference type="PROSITE" id="PS51257">
    <property type="entry name" value="PROKAR_LIPOPROTEIN"/>
    <property type="match status" value="1"/>
</dbReference>
<evidence type="ECO:0000256" key="7">
    <source>
        <dbReference type="SAM" id="MobiDB-lite"/>
    </source>
</evidence>
<gene>
    <name evidence="9" type="ORF">FPE_LOCUS12491</name>
</gene>
<dbReference type="SUPFAM" id="SSF54171">
    <property type="entry name" value="DNA-binding domain"/>
    <property type="match status" value="2"/>
</dbReference>
<evidence type="ECO:0000313" key="10">
    <source>
        <dbReference type="Proteomes" id="UP000834106"/>
    </source>
</evidence>
<comment type="subcellular location">
    <subcellularLocation>
        <location evidence="1">Nucleus</location>
    </subcellularLocation>
</comment>
<dbReference type="Pfam" id="PF00847">
    <property type="entry name" value="AP2"/>
    <property type="match status" value="1"/>
</dbReference>
<keyword evidence="4" id="KW-0238">DNA-binding</keyword>
<organism evidence="9 10">
    <name type="scientific">Fraxinus pennsylvanica</name>
    <dbReference type="NCBI Taxonomy" id="56036"/>
    <lineage>
        <taxon>Eukaryota</taxon>
        <taxon>Viridiplantae</taxon>
        <taxon>Streptophyta</taxon>
        <taxon>Embryophyta</taxon>
        <taxon>Tracheophyta</taxon>
        <taxon>Spermatophyta</taxon>
        <taxon>Magnoliopsida</taxon>
        <taxon>eudicotyledons</taxon>
        <taxon>Gunneridae</taxon>
        <taxon>Pentapetalae</taxon>
        <taxon>asterids</taxon>
        <taxon>lamiids</taxon>
        <taxon>Lamiales</taxon>
        <taxon>Oleaceae</taxon>
        <taxon>Oleeae</taxon>
        <taxon>Fraxinus</taxon>
    </lineage>
</organism>
<dbReference type="InterPro" id="IPR036955">
    <property type="entry name" value="AP2/ERF_dom_sf"/>
</dbReference>
<feature type="domain" description="AP2/ERF" evidence="8">
    <location>
        <begin position="58"/>
        <end position="157"/>
    </location>
</feature>
<dbReference type="InterPro" id="IPR016177">
    <property type="entry name" value="DNA-bd_dom_sf"/>
</dbReference>
<name>A0AAD1Z886_9LAMI</name>
<dbReference type="AlphaFoldDB" id="A0AAD1Z886"/>
<feature type="compositionally biased region" description="Polar residues" evidence="7">
    <location>
        <begin position="287"/>
        <end position="302"/>
    </location>
</feature>
<feature type="compositionally biased region" description="Basic residues" evidence="7">
    <location>
        <begin position="30"/>
        <end position="43"/>
    </location>
</feature>
<evidence type="ECO:0000256" key="1">
    <source>
        <dbReference type="ARBA" id="ARBA00004123"/>
    </source>
</evidence>
<feature type="compositionally biased region" description="Low complexity" evidence="7">
    <location>
        <begin position="15"/>
        <end position="29"/>
    </location>
</feature>
<dbReference type="PANTHER" id="PTHR32467:SF97">
    <property type="entry name" value="ETHYLENE-RESPONSIVE TRANSCRIPTION FACTOR WRI1"/>
    <property type="match status" value="1"/>
</dbReference>
<keyword evidence="6" id="KW-0539">Nucleus</keyword>
<sequence length="451" mass="50731">MKRPPPPPPPPPPSYSSSSSSSSCINSPKPQKKSQPKRARPKKIQNAAADSTKSRSSIFRGVTRHRWTGRFEAHLWDKNTWNSIQNKKGKQIINYVIASEFMFSDCMCCVLDDDDLCPRICRCTVYLGAYDNEESAARTYDLAALKYWGPDTPLNFPLEMYSTEIEEMQKSTKEEYLASIRRQSSGFSRGVSKYRGVARHHRNGRWEARIGRVSGNKYLYLGTFSTQEEAAAAYDMAAIEFRGPNAVTNFDISKYTDKLKKFTPEVEVNQEDVQVTNQETSELEFQVTDQETSELAPQTQGDETTDHQYHQQEEYNQMVQPSLSNVELIDSVDSDVMAIMDPTGDIEYPWDDMCLDLDLNSLQIPNIPLEKPDELWGLFDDEGFEDDIGSIFDYSFDENDFLQDTMSGTSAGSKGVEADILAGRGEKERDASITSSSSPPPSTTSVGSNIE</sequence>
<dbReference type="EMBL" id="OU503042">
    <property type="protein sequence ID" value="CAI9765061.1"/>
    <property type="molecule type" value="Genomic_DNA"/>
</dbReference>
<dbReference type="CDD" id="cd00018">
    <property type="entry name" value="AP2"/>
    <property type="match status" value="2"/>
</dbReference>
<dbReference type="GO" id="GO:0003677">
    <property type="term" value="F:DNA binding"/>
    <property type="evidence" value="ECO:0007669"/>
    <property type="project" value="UniProtKB-KW"/>
</dbReference>
<dbReference type="FunFam" id="3.30.730.10:FF:000002">
    <property type="entry name" value="AP2-like ethylene-responsive transcription factor"/>
    <property type="match status" value="1"/>
</dbReference>
<accession>A0AAD1Z886</accession>
<evidence type="ECO:0000256" key="4">
    <source>
        <dbReference type="ARBA" id="ARBA00023125"/>
    </source>
</evidence>
<evidence type="ECO:0000259" key="8">
    <source>
        <dbReference type="PROSITE" id="PS51032"/>
    </source>
</evidence>
<dbReference type="Proteomes" id="UP000834106">
    <property type="component" value="Chromosome 7"/>
</dbReference>
<feature type="region of interest" description="Disordered" evidence="7">
    <location>
        <begin position="1"/>
        <end position="56"/>
    </location>
</feature>
<dbReference type="PROSITE" id="PS51032">
    <property type="entry name" value="AP2_ERF"/>
    <property type="match status" value="2"/>
</dbReference>
<feature type="region of interest" description="Disordered" evidence="7">
    <location>
        <begin position="286"/>
        <end position="308"/>
    </location>
</feature>
<dbReference type="GO" id="GO:0005634">
    <property type="term" value="C:nucleus"/>
    <property type="evidence" value="ECO:0007669"/>
    <property type="project" value="UniProtKB-SubCell"/>
</dbReference>
<feature type="region of interest" description="Disordered" evidence="7">
    <location>
        <begin position="405"/>
        <end position="451"/>
    </location>
</feature>
<protein>
    <recommendedName>
        <fullName evidence="8">AP2/ERF domain-containing protein</fullName>
    </recommendedName>
</protein>
<evidence type="ECO:0000256" key="6">
    <source>
        <dbReference type="ARBA" id="ARBA00023242"/>
    </source>
</evidence>
<evidence type="ECO:0000313" key="9">
    <source>
        <dbReference type="EMBL" id="CAI9765061.1"/>
    </source>
</evidence>
<dbReference type="Gene3D" id="3.30.730.10">
    <property type="entry name" value="AP2/ERF domain"/>
    <property type="match status" value="2"/>
</dbReference>
<dbReference type="InterPro" id="IPR001471">
    <property type="entry name" value="AP2/ERF_dom"/>
</dbReference>
<reference evidence="9" key="1">
    <citation type="submission" date="2023-05" db="EMBL/GenBank/DDBJ databases">
        <authorList>
            <person name="Huff M."/>
        </authorList>
    </citation>
    <scope>NUCLEOTIDE SEQUENCE</scope>
</reference>
<proteinExistence type="predicted"/>
<dbReference type="PANTHER" id="PTHR32467">
    <property type="entry name" value="AP2-LIKE ETHYLENE-RESPONSIVE TRANSCRIPTION FACTOR"/>
    <property type="match status" value="1"/>
</dbReference>
<evidence type="ECO:0000256" key="5">
    <source>
        <dbReference type="ARBA" id="ARBA00023163"/>
    </source>
</evidence>